<comment type="similarity">
    <text evidence="1">Belongs to the peptidase S58 family.</text>
</comment>
<name>A0A317DXH0_9PROT</name>
<dbReference type="SUPFAM" id="SSF56266">
    <property type="entry name" value="DmpA/ArgJ-like"/>
    <property type="match status" value="1"/>
</dbReference>
<protein>
    <submittedName>
        <fullName evidence="2">Peptidase T4</fullName>
    </submittedName>
</protein>
<reference evidence="3" key="1">
    <citation type="submission" date="2018-05" db="EMBL/GenBank/DDBJ databases">
        <title>Zavarzinia sp. HR-AS.</title>
        <authorList>
            <person name="Lee Y."/>
            <person name="Jeon C.O."/>
        </authorList>
    </citation>
    <scope>NUCLEOTIDE SEQUENCE [LARGE SCALE GENOMIC DNA]</scope>
    <source>
        <strain evidence="3">DSM 1231</strain>
    </source>
</reference>
<dbReference type="AlphaFoldDB" id="A0A317DXH0"/>
<dbReference type="EMBL" id="QGLF01000005">
    <property type="protein sequence ID" value="PWR19201.1"/>
    <property type="molecule type" value="Genomic_DNA"/>
</dbReference>
<dbReference type="PANTHER" id="PTHR36512">
    <property type="entry name" value="D-AMINOPEPTIDASE"/>
    <property type="match status" value="1"/>
</dbReference>
<dbReference type="InterPro" id="IPR016117">
    <property type="entry name" value="ArgJ-like_dom_sf"/>
</dbReference>
<dbReference type="InterPro" id="IPR005321">
    <property type="entry name" value="Peptidase_S58_DmpA"/>
</dbReference>
<dbReference type="PANTHER" id="PTHR36512:SF3">
    <property type="entry name" value="BLR5678 PROTEIN"/>
    <property type="match status" value="1"/>
</dbReference>
<dbReference type="Pfam" id="PF03576">
    <property type="entry name" value="Peptidase_S58"/>
    <property type="match status" value="1"/>
</dbReference>
<dbReference type="Proteomes" id="UP000246077">
    <property type="component" value="Unassembled WGS sequence"/>
</dbReference>
<dbReference type="CDD" id="cd02252">
    <property type="entry name" value="nylC_like"/>
    <property type="match status" value="1"/>
</dbReference>
<organism evidence="2 3">
    <name type="scientific">Zavarzinia compransoris</name>
    <dbReference type="NCBI Taxonomy" id="1264899"/>
    <lineage>
        <taxon>Bacteria</taxon>
        <taxon>Pseudomonadati</taxon>
        <taxon>Pseudomonadota</taxon>
        <taxon>Alphaproteobacteria</taxon>
        <taxon>Rhodospirillales</taxon>
        <taxon>Zavarziniaceae</taxon>
        <taxon>Zavarzinia</taxon>
    </lineage>
</organism>
<dbReference type="Gene3D" id="3.60.70.12">
    <property type="entry name" value="L-amino peptidase D-ALA esterase/amidase"/>
    <property type="match status" value="1"/>
</dbReference>
<comment type="caution">
    <text evidence="2">The sequence shown here is derived from an EMBL/GenBank/DDBJ whole genome shotgun (WGS) entry which is preliminary data.</text>
</comment>
<sequence length="342" mass="34534">MITPRPVPGPRNLITDVAGLKVGQAEDAGVRSGCTVVLPDEPAVMAVDQRGGAPGTRETDSMDPANFLASFHALVLSGGSVFGLAAADGVTAALSAAGRGIRIGNAPMAVPVVPAAILFDLGNGGAKDWGAEPPYRRLGIEALGKAGLDFTLGNAGAGYGAVCGRLKGGLGSASVTVDGIEVGALVAVNAVGSALMPGSPVFWAHALEWQGEFGGRKPGPAEAAVTMPDYDLPADGKVVMGGHTTIAVVATNVALDKAQAKRLAIMAQDGLARAIRPAHTPFDGDTVFALSTARRPLDGAPALALSRLGHLAADCLARAVARGVHAAESLGPHPSYRERWGE</sequence>
<keyword evidence="3" id="KW-1185">Reference proteome</keyword>
<evidence type="ECO:0000256" key="1">
    <source>
        <dbReference type="ARBA" id="ARBA00007068"/>
    </source>
</evidence>
<dbReference type="GO" id="GO:0004177">
    <property type="term" value="F:aminopeptidase activity"/>
    <property type="evidence" value="ECO:0007669"/>
    <property type="project" value="TreeGrafter"/>
</dbReference>
<proteinExistence type="inferred from homology"/>
<evidence type="ECO:0000313" key="2">
    <source>
        <dbReference type="EMBL" id="PWR19201.1"/>
    </source>
</evidence>
<dbReference type="OrthoDB" id="9770388at2"/>
<evidence type="ECO:0000313" key="3">
    <source>
        <dbReference type="Proteomes" id="UP000246077"/>
    </source>
</evidence>
<gene>
    <name evidence="2" type="ORF">DKG75_17205</name>
</gene>
<accession>A0A317DXH0</accession>